<feature type="signal peptide" evidence="3">
    <location>
        <begin position="1"/>
        <end position="17"/>
    </location>
</feature>
<dbReference type="EMBL" id="VCGU01000008">
    <property type="protein sequence ID" value="TRY71528.1"/>
    <property type="molecule type" value="Genomic_DNA"/>
</dbReference>
<evidence type="ECO:0000256" key="2">
    <source>
        <dbReference type="PROSITE-ProRule" id="PRU00497"/>
    </source>
</evidence>
<gene>
    <name evidence="4" type="ORF">TCAL_11942</name>
</gene>
<comment type="caution">
    <text evidence="4">The sequence shown here is derived from an EMBL/GenBank/DDBJ whole genome shotgun (WGS) entry which is preliminary data.</text>
</comment>
<keyword evidence="5" id="KW-1185">Reference proteome</keyword>
<dbReference type="GO" id="GO:0031012">
    <property type="term" value="C:extracellular matrix"/>
    <property type="evidence" value="ECO:0007669"/>
    <property type="project" value="TreeGrafter"/>
</dbReference>
<dbReference type="PROSITE" id="PS51155">
    <property type="entry name" value="CHIT_BIND_RR_2"/>
    <property type="match status" value="2"/>
</dbReference>
<sequence length="220" mass="24266">MNKIICFLGLLVAAASAIPAGPSYHQDPYKIPPRPFHYAYGVSDKYSGTNFDKKESQDEQGNVNGEYRVALPDGRTQIVSYHANHHDGFIADVLVASALVATVLADNPRPYEPAPYKPAPYKPAPYKPHAEYKDEAPQPFAYQYGVKDGYTGADFDKKEEQDAYGNLQGEYSVALPDGRTQIVTYTADHVNGYVADVKYVGEASYPEYKPSPKHAPAYHA</sequence>
<dbReference type="GO" id="GO:0005615">
    <property type="term" value="C:extracellular space"/>
    <property type="evidence" value="ECO:0007669"/>
    <property type="project" value="TreeGrafter"/>
</dbReference>
<dbReference type="AlphaFoldDB" id="A0A553P1G0"/>
<feature type="chain" id="PRO_5021883146" evidence="3">
    <location>
        <begin position="18"/>
        <end position="220"/>
    </location>
</feature>
<evidence type="ECO:0000313" key="5">
    <source>
        <dbReference type="Proteomes" id="UP000318571"/>
    </source>
</evidence>
<dbReference type="GO" id="GO:0042302">
    <property type="term" value="F:structural constituent of cuticle"/>
    <property type="evidence" value="ECO:0007669"/>
    <property type="project" value="UniProtKB-UniRule"/>
</dbReference>
<keyword evidence="1 2" id="KW-0193">Cuticle</keyword>
<name>A0A553P1G0_TIGCA</name>
<dbReference type="PANTHER" id="PTHR12236:SF79">
    <property type="entry name" value="CUTICULAR PROTEIN 50CB-RELATED"/>
    <property type="match status" value="1"/>
</dbReference>
<dbReference type="PRINTS" id="PR00947">
    <property type="entry name" value="CUTICLE"/>
</dbReference>
<evidence type="ECO:0000313" key="4">
    <source>
        <dbReference type="EMBL" id="TRY71528.1"/>
    </source>
</evidence>
<evidence type="ECO:0000256" key="3">
    <source>
        <dbReference type="SAM" id="SignalP"/>
    </source>
</evidence>
<accession>A0A553P1G0</accession>
<dbReference type="InterPro" id="IPR051217">
    <property type="entry name" value="Insect_Cuticle_Struc_Prot"/>
</dbReference>
<dbReference type="OMA" id="YELHEPD"/>
<organism evidence="4 5">
    <name type="scientific">Tigriopus californicus</name>
    <name type="common">Marine copepod</name>
    <dbReference type="NCBI Taxonomy" id="6832"/>
    <lineage>
        <taxon>Eukaryota</taxon>
        <taxon>Metazoa</taxon>
        <taxon>Ecdysozoa</taxon>
        <taxon>Arthropoda</taxon>
        <taxon>Crustacea</taxon>
        <taxon>Multicrustacea</taxon>
        <taxon>Hexanauplia</taxon>
        <taxon>Copepoda</taxon>
        <taxon>Harpacticoida</taxon>
        <taxon>Harpacticidae</taxon>
        <taxon>Tigriopus</taxon>
    </lineage>
</organism>
<dbReference type="PROSITE" id="PS00233">
    <property type="entry name" value="CHIT_BIND_RR_1"/>
    <property type="match status" value="1"/>
</dbReference>
<dbReference type="InterPro" id="IPR000618">
    <property type="entry name" value="Insect_cuticle"/>
</dbReference>
<proteinExistence type="predicted"/>
<keyword evidence="3" id="KW-0732">Signal</keyword>
<dbReference type="Proteomes" id="UP000318571">
    <property type="component" value="Chromosome 7"/>
</dbReference>
<reference evidence="4 5" key="1">
    <citation type="journal article" date="2018" name="Nat. Ecol. Evol.">
        <title>Genomic signatures of mitonuclear coevolution across populations of Tigriopus californicus.</title>
        <authorList>
            <person name="Barreto F.S."/>
            <person name="Watson E.T."/>
            <person name="Lima T.G."/>
            <person name="Willett C.S."/>
            <person name="Edmands S."/>
            <person name="Li W."/>
            <person name="Burton R.S."/>
        </authorList>
    </citation>
    <scope>NUCLEOTIDE SEQUENCE [LARGE SCALE GENOMIC DNA]</scope>
    <source>
        <strain evidence="4 5">San Diego</strain>
    </source>
</reference>
<dbReference type="Pfam" id="PF00379">
    <property type="entry name" value="Chitin_bind_4"/>
    <property type="match status" value="2"/>
</dbReference>
<dbReference type="InterPro" id="IPR031311">
    <property type="entry name" value="CHIT_BIND_RR_consensus"/>
</dbReference>
<protein>
    <submittedName>
        <fullName evidence="4">Uncharacterized protein</fullName>
    </submittedName>
</protein>
<evidence type="ECO:0000256" key="1">
    <source>
        <dbReference type="ARBA" id="ARBA00022460"/>
    </source>
</evidence>
<dbReference type="PANTHER" id="PTHR12236">
    <property type="entry name" value="STRUCTURAL CONTITUENT OF CUTICLE"/>
    <property type="match status" value="1"/>
</dbReference>